<organism evidence="2 3">
    <name type="scientific">Amphibalanus amphitrite</name>
    <name type="common">Striped barnacle</name>
    <name type="synonym">Balanus amphitrite</name>
    <dbReference type="NCBI Taxonomy" id="1232801"/>
    <lineage>
        <taxon>Eukaryota</taxon>
        <taxon>Metazoa</taxon>
        <taxon>Ecdysozoa</taxon>
        <taxon>Arthropoda</taxon>
        <taxon>Crustacea</taxon>
        <taxon>Multicrustacea</taxon>
        <taxon>Cirripedia</taxon>
        <taxon>Thoracica</taxon>
        <taxon>Thoracicalcarea</taxon>
        <taxon>Balanomorpha</taxon>
        <taxon>Balanoidea</taxon>
        <taxon>Balanidae</taxon>
        <taxon>Amphibalaninae</taxon>
        <taxon>Amphibalanus</taxon>
    </lineage>
</organism>
<evidence type="ECO:0000313" key="3">
    <source>
        <dbReference type="Proteomes" id="UP000440578"/>
    </source>
</evidence>
<sequence>MWSTRAHRRCSALRPARRPSHSARTPDTTTRGPSPASTRCARRWLSPALRAWRSLWERHQRCAQRLYAGLAEMGLKLFVENETFRLPTAQAGRSLAAWVRLPASSGGSA</sequence>
<dbReference type="Gene3D" id="3.90.1150.10">
    <property type="entry name" value="Aspartate Aminotransferase, domain 1"/>
    <property type="match status" value="1"/>
</dbReference>
<comment type="caution">
    <text evidence="2">The sequence shown here is derived from an EMBL/GenBank/DDBJ whole genome shotgun (WGS) entry which is preliminary data.</text>
</comment>
<dbReference type="EMBL" id="VIIS01001863">
    <property type="protein sequence ID" value="KAF0291621.1"/>
    <property type="molecule type" value="Genomic_DNA"/>
</dbReference>
<evidence type="ECO:0000256" key="1">
    <source>
        <dbReference type="SAM" id="MobiDB-lite"/>
    </source>
</evidence>
<dbReference type="SUPFAM" id="SSF53383">
    <property type="entry name" value="PLP-dependent transferases"/>
    <property type="match status" value="1"/>
</dbReference>
<dbReference type="InterPro" id="IPR015422">
    <property type="entry name" value="PyrdxlP-dep_Trfase_small"/>
</dbReference>
<accession>A0A6A4VQY0</accession>
<dbReference type="AlphaFoldDB" id="A0A6A4VQY0"/>
<name>A0A6A4VQY0_AMPAM</name>
<feature type="compositionally biased region" description="Basic residues" evidence="1">
    <location>
        <begin position="1"/>
        <end position="21"/>
    </location>
</feature>
<protein>
    <submittedName>
        <fullName evidence="2">Uncharacterized protein</fullName>
    </submittedName>
</protein>
<keyword evidence="3" id="KW-1185">Reference proteome</keyword>
<dbReference type="Proteomes" id="UP000440578">
    <property type="component" value="Unassembled WGS sequence"/>
</dbReference>
<evidence type="ECO:0000313" key="2">
    <source>
        <dbReference type="EMBL" id="KAF0291621.1"/>
    </source>
</evidence>
<feature type="compositionally biased region" description="Polar residues" evidence="1">
    <location>
        <begin position="22"/>
        <end position="37"/>
    </location>
</feature>
<dbReference type="InterPro" id="IPR015424">
    <property type="entry name" value="PyrdxlP-dep_Trfase"/>
</dbReference>
<reference evidence="2 3" key="1">
    <citation type="submission" date="2019-07" db="EMBL/GenBank/DDBJ databases">
        <title>Draft genome assembly of a fouling barnacle, Amphibalanus amphitrite (Darwin, 1854): The first reference genome for Thecostraca.</title>
        <authorList>
            <person name="Kim W."/>
        </authorList>
    </citation>
    <scope>NUCLEOTIDE SEQUENCE [LARGE SCALE GENOMIC DNA]</scope>
    <source>
        <strain evidence="2">SNU_AA5</strain>
        <tissue evidence="2">Soma without cirri and trophi</tissue>
    </source>
</reference>
<feature type="region of interest" description="Disordered" evidence="1">
    <location>
        <begin position="1"/>
        <end position="39"/>
    </location>
</feature>
<gene>
    <name evidence="2" type="ORF">FJT64_010269</name>
</gene>
<proteinExistence type="predicted"/>